<gene>
    <name evidence="1" type="ORF">GCA01S_063_00040</name>
</gene>
<proteinExistence type="predicted"/>
<organism evidence="1 2">
    <name type="scientific">Parageobacillus caldoxylosilyticus NBRC 107762</name>
    <dbReference type="NCBI Taxonomy" id="1220594"/>
    <lineage>
        <taxon>Bacteria</taxon>
        <taxon>Bacillati</taxon>
        <taxon>Bacillota</taxon>
        <taxon>Bacilli</taxon>
        <taxon>Bacillales</taxon>
        <taxon>Anoxybacillaceae</taxon>
        <taxon>Saccharococcus</taxon>
    </lineage>
</organism>
<evidence type="ECO:0000313" key="1">
    <source>
        <dbReference type="EMBL" id="GAJ41282.1"/>
    </source>
</evidence>
<comment type="caution">
    <text evidence="1">The sequence shown here is derived from an EMBL/GenBank/DDBJ whole genome shotgun (WGS) entry which is preliminary data.</text>
</comment>
<reference evidence="1 2" key="1">
    <citation type="submission" date="2014-04" db="EMBL/GenBank/DDBJ databases">
        <title>Whole genome shotgun sequence of Geobacillus caldoxylosilyticus NBRC 107762.</title>
        <authorList>
            <person name="Hosoyama A."/>
            <person name="Hosoyama Y."/>
            <person name="Katano-Makiyama Y."/>
            <person name="Tsuchikane K."/>
            <person name="Ohji S."/>
            <person name="Ichikawa N."/>
            <person name="Yamazoe A."/>
            <person name="Fujita N."/>
        </authorList>
    </citation>
    <scope>NUCLEOTIDE SEQUENCE [LARGE SCALE GENOMIC DNA]</scope>
    <source>
        <strain evidence="1 2">NBRC 107762</strain>
    </source>
</reference>
<dbReference type="OrthoDB" id="2812547at2"/>
<protein>
    <submittedName>
        <fullName evidence="1">Uncharacterized protein</fullName>
    </submittedName>
</protein>
<sequence>MIHKELQLFLENNVHPLPSWIIFAFSLGAFLHEKGIEDNKSSHIVVSVPSEQYFALFAAVGIADKVFRKPRNLQSIRQQILNLKKGNRIIYQDKDLARRASVISVEPSPVIEGEFILFIQFGNIKLGIPEQQWMEKIILLEEEYTEIKRSRKVSENYQLRISSPFMQNIYSSEQLSRASFYPGDYFYIVGDKEDFIEMMSEKCLFKNGQKGTISDFLYLENLQNNNSYSNGKFFSSRMKNTHEVNENVPVLFSNALSYRKQIRLFHKNPSLIVIGRSEHENHIDETMSDISRRVLLGNTEIITEELVNYVKNYGISIPAGIELFSWREQYC</sequence>
<dbReference type="RefSeq" id="WP_042411399.1">
    <property type="nucleotide sequence ID" value="NZ_BAWO01000063.1"/>
</dbReference>
<dbReference type="AlphaFoldDB" id="A0A023DJ53"/>
<evidence type="ECO:0000313" key="2">
    <source>
        <dbReference type="Proteomes" id="UP000023561"/>
    </source>
</evidence>
<keyword evidence="2" id="KW-1185">Reference proteome</keyword>
<dbReference type="Proteomes" id="UP000023561">
    <property type="component" value="Unassembled WGS sequence"/>
</dbReference>
<accession>A0A023DJ53</accession>
<name>A0A023DJ53_9BACL</name>
<dbReference type="EMBL" id="BAWO01000063">
    <property type="protein sequence ID" value="GAJ41282.1"/>
    <property type="molecule type" value="Genomic_DNA"/>
</dbReference>